<dbReference type="Pfam" id="PF08064">
    <property type="entry name" value="UME"/>
    <property type="match status" value="1"/>
</dbReference>
<evidence type="ECO:0000313" key="7">
    <source>
        <dbReference type="Proteomes" id="UP001459277"/>
    </source>
</evidence>
<reference evidence="6 7" key="1">
    <citation type="submission" date="2024-01" db="EMBL/GenBank/DDBJ databases">
        <title>A telomere-to-telomere, gap-free genome of sweet tea (Lithocarpus litseifolius).</title>
        <authorList>
            <person name="Zhou J."/>
        </authorList>
    </citation>
    <scope>NUCLEOTIDE SEQUENCE [LARGE SCALE GENOMIC DNA]</scope>
    <source>
        <strain evidence="6">Zhou-2022a</strain>
        <tissue evidence="6">Leaf</tissue>
    </source>
</reference>
<dbReference type="InterPro" id="IPR011989">
    <property type="entry name" value="ARM-like"/>
</dbReference>
<organism evidence="6 7">
    <name type="scientific">Lithocarpus litseifolius</name>
    <dbReference type="NCBI Taxonomy" id="425828"/>
    <lineage>
        <taxon>Eukaryota</taxon>
        <taxon>Viridiplantae</taxon>
        <taxon>Streptophyta</taxon>
        <taxon>Embryophyta</taxon>
        <taxon>Tracheophyta</taxon>
        <taxon>Spermatophyta</taxon>
        <taxon>Magnoliopsida</taxon>
        <taxon>eudicotyledons</taxon>
        <taxon>Gunneridae</taxon>
        <taxon>Pentapetalae</taxon>
        <taxon>rosids</taxon>
        <taxon>fabids</taxon>
        <taxon>Fagales</taxon>
        <taxon>Fagaceae</taxon>
        <taxon>Lithocarpus</taxon>
    </lineage>
</organism>
<evidence type="ECO:0000313" key="6">
    <source>
        <dbReference type="EMBL" id="KAK9987655.1"/>
    </source>
</evidence>
<name>A0AAW2BS00_9ROSI</name>
<keyword evidence="4" id="KW-0539">Nucleus</keyword>
<proteinExistence type="predicted"/>
<comment type="caution">
    <text evidence="6">The sequence shown here is derived from an EMBL/GenBank/DDBJ whole genome shotgun (WGS) entry which is preliminary data.</text>
</comment>
<evidence type="ECO:0000256" key="1">
    <source>
        <dbReference type="ARBA" id="ARBA00004123"/>
    </source>
</evidence>
<dbReference type="InterPro" id="IPR016024">
    <property type="entry name" value="ARM-type_fold"/>
</dbReference>
<dbReference type="SUPFAM" id="SSF48371">
    <property type="entry name" value="ARM repeat"/>
    <property type="match status" value="1"/>
</dbReference>
<accession>A0AAW2BS00</accession>
<evidence type="ECO:0000256" key="4">
    <source>
        <dbReference type="ARBA" id="ARBA00023242"/>
    </source>
</evidence>
<dbReference type="EMBL" id="JAZDWU010000010">
    <property type="protein sequence ID" value="KAK9987655.1"/>
    <property type="molecule type" value="Genomic_DNA"/>
</dbReference>
<dbReference type="SMART" id="SM00802">
    <property type="entry name" value="UME"/>
    <property type="match status" value="1"/>
</dbReference>
<dbReference type="PANTHER" id="PTHR11139">
    <property type="entry name" value="ATAXIA TELANGIECTASIA MUTATED ATM -RELATED"/>
    <property type="match status" value="1"/>
</dbReference>
<dbReference type="InterPro" id="IPR012993">
    <property type="entry name" value="UME"/>
</dbReference>
<dbReference type="GO" id="GO:0005634">
    <property type="term" value="C:nucleus"/>
    <property type="evidence" value="ECO:0007669"/>
    <property type="project" value="UniProtKB-SubCell"/>
</dbReference>
<feature type="domain" description="UME" evidence="5">
    <location>
        <begin position="101"/>
        <end position="222"/>
    </location>
</feature>
<dbReference type="GO" id="GO:0000077">
    <property type="term" value="P:DNA damage checkpoint signaling"/>
    <property type="evidence" value="ECO:0007669"/>
    <property type="project" value="TreeGrafter"/>
</dbReference>
<evidence type="ECO:0000256" key="3">
    <source>
        <dbReference type="ARBA" id="ARBA00022763"/>
    </source>
</evidence>
<dbReference type="GO" id="GO:0005694">
    <property type="term" value="C:chromosome"/>
    <property type="evidence" value="ECO:0007669"/>
    <property type="project" value="TreeGrafter"/>
</dbReference>
<keyword evidence="7" id="KW-1185">Reference proteome</keyword>
<evidence type="ECO:0000256" key="2">
    <source>
        <dbReference type="ARBA" id="ARBA00022527"/>
    </source>
</evidence>
<dbReference type="GO" id="GO:0000723">
    <property type="term" value="P:telomere maintenance"/>
    <property type="evidence" value="ECO:0007669"/>
    <property type="project" value="TreeGrafter"/>
</dbReference>
<keyword evidence="2" id="KW-0808">Transferase</keyword>
<dbReference type="Gene3D" id="1.25.10.10">
    <property type="entry name" value="Leucine-rich Repeat Variant"/>
    <property type="match status" value="1"/>
</dbReference>
<dbReference type="AlphaFoldDB" id="A0AAW2BS00"/>
<gene>
    <name evidence="6" type="ORF">SO802_027894</name>
</gene>
<keyword evidence="2" id="KW-0723">Serine/threonine-protein kinase</keyword>
<keyword evidence="2" id="KW-0418">Kinase</keyword>
<dbReference type="PANTHER" id="PTHR11139:SF69">
    <property type="entry name" value="SERINE_THREONINE-PROTEIN KINASE ATR"/>
    <property type="match status" value="1"/>
</dbReference>
<comment type="subcellular location">
    <subcellularLocation>
        <location evidence="1">Nucleus</location>
    </subcellularLocation>
</comment>
<dbReference type="Proteomes" id="UP001459277">
    <property type="component" value="Unassembled WGS sequence"/>
</dbReference>
<dbReference type="GO" id="GO:0004674">
    <property type="term" value="F:protein serine/threonine kinase activity"/>
    <property type="evidence" value="ECO:0007669"/>
    <property type="project" value="UniProtKB-KW"/>
</dbReference>
<protein>
    <recommendedName>
        <fullName evidence="5">UME domain-containing protein</fullName>
    </recommendedName>
</protein>
<sequence>MVKEFADAVFDVETEETVRKMIPIVLPKLVVSQQDNDQAIETLYELAKYLNTDMAPLIVNWLPNVLAFALHQADGQELLSALSFYLAHTGSDKQEIFAAALPALLDELVCFLDGGDSDEIRKSIDRKMLHAEDTLLQQQALKRIEMLIKTMGSHLSTYVPKLMVLLMHAIDKEPLQSEGLSILHFFIEQLAKVSPSSTKHEHIREFPSLLRIPAQVNEAIQEAHGSMTLKDQLRDVVDGLNHENLNVRYMVVCELSKLLNLRREEVTALITAEARSDMDVLSSLITSLLRGCAEESRTAVGQWLKLVCADCLGALGAVDPAKVKGFTCQRFKIECSGDDLIFELIHKHLARSFRAAPDTIIQYSAAWAIQELLKIAGCEASLDASAAASMSQKLKDKRSLDNRRGQKLWDQFSNYVKEIIAPCLTSRFQLPNMADSACTRPFLMCGNK</sequence>
<dbReference type="GO" id="GO:0006281">
    <property type="term" value="P:DNA repair"/>
    <property type="evidence" value="ECO:0007669"/>
    <property type="project" value="TreeGrafter"/>
</dbReference>
<evidence type="ECO:0000259" key="5">
    <source>
        <dbReference type="SMART" id="SM00802"/>
    </source>
</evidence>
<dbReference type="InterPro" id="IPR050517">
    <property type="entry name" value="DDR_Repair_Kinase"/>
</dbReference>
<keyword evidence="3" id="KW-0227">DNA damage</keyword>